<comment type="caution">
    <text evidence="1">The sequence shown here is derived from an EMBL/GenBank/DDBJ whole genome shotgun (WGS) entry which is preliminary data.</text>
</comment>
<organism evidence="1 2">
    <name type="scientific">Nocardioides massiliensis</name>
    <dbReference type="NCBI Taxonomy" id="1325935"/>
    <lineage>
        <taxon>Bacteria</taxon>
        <taxon>Bacillati</taxon>
        <taxon>Actinomycetota</taxon>
        <taxon>Actinomycetes</taxon>
        <taxon>Propionibacteriales</taxon>
        <taxon>Nocardioidaceae</taxon>
        <taxon>Nocardioides</taxon>
    </lineage>
</organism>
<name>A0ABT9NJ81_9ACTN</name>
<reference evidence="1 2" key="1">
    <citation type="submission" date="2023-07" db="EMBL/GenBank/DDBJ databases">
        <title>Sequencing the genomes of 1000 actinobacteria strains.</title>
        <authorList>
            <person name="Klenk H.-P."/>
        </authorList>
    </citation>
    <scope>NUCLEOTIDE SEQUENCE [LARGE SCALE GENOMIC DNA]</scope>
    <source>
        <strain evidence="1 2">GD13</strain>
    </source>
</reference>
<sequence length="332" mass="37379">MMAARVTCRCGWTKTYPTRSHAEFNARRHVCQRTKRVRRGTYHRRCARCFWEGTYDTAAKANHAKKKHSCAKHEQAMLRAALAEEREAAIDRTPKPCHHKEANHQHGTNAAYVLDKCRCYPCSAARAAQDDWRRRQKAYGRYTKYVPAEHVRAHVRDLMDAGMGLKRIVAVSGVSQGALWKLMYGKRQADGTQQPSRRVLRETAEKLYALDPAWTPGPLPLAPGARDHAGTPTARTHLRALVALGWSMSKLGARLGIQPTNMAPVVSGDRVLTRATVDAIEKLYAELCMTLPPETNQRERIAATRSRRLARERGWLPPLALDDDDIYQGVPA</sequence>
<protein>
    <submittedName>
        <fullName evidence="1">Transcriptional regulator with XRE-family HTH domain</fullName>
    </submittedName>
</protein>
<gene>
    <name evidence="1" type="ORF">J2S59_000220</name>
</gene>
<dbReference type="RefSeq" id="WP_306824727.1">
    <property type="nucleotide sequence ID" value="NZ_JAUSQM010000001.1"/>
</dbReference>
<evidence type="ECO:0000313" key="1">
    <source>
        <dbReference type="EMBL" id="MDP9820411.1"/>
    </source>
</evidence>
<dbReference type="Proteomes" id="UP001240447">
    <property type="component" value="Unassembled WGS sequence"/>
</dbReference>
<dbReference type="EMBL" id="JAUSQM010000001">
    <property type="protein sequence ID" value="MDP9820411.1"/>
    <property type="molecule type" value="Genomic_DNA"/>
</dbReference>
<keyword evidence="2" id="KW-1185">Reference proteome</keyword>
<evidence type="ECO:0000313" key="2">
    <source>
        <dbReference type="Proteomes" id="UP001240447"/>
    </source>
</evidence>
<accession>A0ABT9NJ81</accession>
<proteinExistence type="predicted"/>